<keyword evidence="2" id="KW-1185">Reference proteome</keyword>
<dbReference type="AlphaFoldDB" id="A0AAV2CZ20"/>
<reference evidence="1 2" key="1">
    <citation type="submission" date="2024-04" db="EMBL/GenBank/DDBJ databases">
        <authorList>
            <person name="Fracassetti M."/>
        </authorList>
    </citation>
    <scope>NUCLEOTIDE SEQUENCE [LARGE SCALE GENOMIC DNA]</scope>
</reference>
<name>A0AAV2CZ20_9ROSI</name>
<evidence type="ECO:0000313" key="2">
    <source>
        <dbReference type="Proteomes" id="UP001497516"/>
    </source>
</evidence>
<dbReference type="EMBL" id="OZ034814">
    <property type="protein sequence ID" value="CAL1361115.1"/>
    <property type="molecule type" value="Genomic_DNA"/>
</dbReference>
<gene>
    <name evidence="1" type="ORF">LTRI10_LOCUS8506</name>
</gene>
<protein>
    <submittedName>
        <fullName evidence="1">Uncharacterized protein</fullName>
    </submittedName>
</protein>
<dbReference type="Proteomes" id="UP001497516">
    <property type="component" value="Chromosome 10"/>
</dbReference>
<accession>A0AAV2CZ20</accession>
<proteinExistence type="predicted"/>
<sequence>MVLFCGRDGWATLIEHIYSDHVLDLWQPAKMVGSTSSGFAPRIDEPMHFELEVVVRRVGVLGLVIDGAARVAIGGRSVTMVLEEKGLRKHKGLWELSD</sequence>
<organism evidence="1 2">
    <name type="scientific">Linum trigynum</name>
    <dbReference type="NCBI Taxonomy" id="586398"/>
    <lineage>
        <taxon>Eukaryota</taxon>
        <taxon>Viridiplantae</taxon>
        <taxon>Streptophyta</taxon>
        <taxon>Embryophyta</taxon>
        <taxon>Tracheophyta</taxon>
        <taxon>Spermatophyta</taxon>
        <taxon>Magnoliopsida</taxon>
        <taxon>eudicotyledons</taxon>
        <taxon>Gunneridae</taxon>
        <taxon>Pentapetalae</taxon>
        <taxon>rosids</taxon>
        <taxon>fabids</taxon>
        <taxon>Malpighiales</taxon>
        <taxon>Linaceae</taxon>
        <taxon>Linum</taxon>
    </lineage>
</organism>
<evidence type="ECO:0000313" key="1">
    <source>
        <dbReference type="EMBL" id="CAL1361115.1"/>
    </source>
</evidence>